<dbReference type="EMBL" id="JBBWWR010000008">
    <property type="protein sequence ID" value="KAK8962334.1"/>
    <property type="molecule type" value="Genomic_DNA"/>
</dbReference>
<comment type="caution">
    <text evidence="1">The sequence shown here is derived from an EMBL/GenBank/DDBJ whole genome shotgun (WGS) entry which is preliminary data.</text>
</comment>
<reference evidence="1 2" key="1">
    <citation type="journal article" date="2022" name="Nat. Plants">
        <title>Genomes of leafy and leafless Platanthera orchids illuminate the evolution of mycoheterotrophy.</title>
        <authorList>
            <person name="Li M.H."/>
            <person name="Liu K.W."/>
            <person name="Li Z."/>
            <person name="Lu H.C."/>
            <person name="Ye Q.L."/>
            <person name="Zhang D."/>
            <person name="Wang J.Y."/>
            <person name="Li Y.F."/>
            <person name="Zhong Z.M."/>
            <person name="Liu X."/>
            <person name="Yu X."/>
            <person name="Liu D.K."/>
            <person name="Tu X.D."/>
            <person name="Liu B."/>
            <person name="Hao Y."/>
            <person name="Liao X.Y."/>
            <person name="Jiang Y.T."/>
            <person name="Sun W.H."/>
            <person name="Chen J."/>
            <person name="Chen Y.Q."/>
            <person name="Ai Y."/>
            <person name="Zhai J.W."/>
            <person name="Wu S.S."/>
            <person name="Zhou Z."/>
            <person name="Hsiao Y.Y."/>
            <person name="Wu W.L."/>
            <person name="Chen Y.Y."/>
            <person name="Lin Y.F."/>
            <person name="Hsu J.L."/>
            <person name="Li C.Y."/>
            <person name="Wang Z.W."/>
            <person name="Zhao X."/>
            <person name="Zhong W.Y."/>
            <person name="Ma X.K."/>
            <person name="Ma L."/>
            <person name="Huang J."/>
            <person name="Chen G.Z."/>
            <person name="Huang M.Z."/>
            <person name="Huang L."/>
            <person name="Peng D.H."/>
            <person name="Luo Y.B."/>
            <person name="Zou S.Q."/>
            <person name="Chen S.P."/>
            <person name="Lan S."/>
            <person name="Tsai W.C."/>
            <person name="Van de Peer Y."/>
            <person name="Liu Z.J."/>
        </authorList>
    </citation>
    <scope>NUCLEOTIDE SEQUENCE [LARGE SCALE GENOMIC DNA]</scope>
    <source>
        <strain evidence="1">Lor288</strain>
    </source>
</reference>
<dbReference type="Proteomes" id="UP001412067">
    <property type="component" value="Unassembled WGS sequence"/>
</dbReference>
<gene>
    <name evidence="1" type="ORF">KSP40_PGU008561</name>
</gene>
<sequence length="142" mass="16127">MVKEGILEKPATIDPEKVVYIYPTIVIALICILCSVKCGQQITAGIGGERGAKEEICRGEEKRGKNRLGFPFQWWRGLWWYGWILDFDVECLDEHYVSASRIAIQISDFVVDRECSTRQPGYPARYHTENPCSLEISLLADG</sequence>
<accession>A0ABR2MF83</accession>
<organism evidence="1 2">
    <name type="scientific">Platanthera guangdongensis</name>
    <dbReference type="NCBI Taxonomy" id="2320717"/>
    <lineage>
        <taxon>Eukaryota</taxon>
        <taxon>Viridiplantae</taxon>
        <taxon>Streptophyta</taxon>
        <taxon>Embryophyta</taxon>
        <taxon>Tracheophyta</taxon>
        <taxon>Spermatophyta</taxon>
        <taxon>Magnoliopsida</taxon>
        <taxon>Liliopsida</taxon>
        <taxon>Asparagales</taxon>
        <taxon>Orchidaceae</taxon>
        <taxon>Orchidoideae</taxon>
        <taxon>Orchideae</taxon>
        <taxon>Orchidinae</taxon>
        <taxon>Platanthera</taxon>
    </lineage>
</organism>
<evidence type="ECO:0000313" key="1">
    <source>
        <dbReference type="EMBL" id="KAK8962334.1"/>
    </source>
</evidence>
<protein>
    <submittedName>
        <fullName evidence="1">Uncharacterized protein</fullName>
    </submittedName>
</protein>
<evidence type="ECO:0000313" key="2">
    <source>
        <dbReference type="Proteomes" id="UP001412067"/>
    </source>
</evidence>
<keyword evidence="2" id="KW-1185">Reference proteome</keyword>
<name>A0ABR2MF83_9ASPA</name>
<proteinExistence type="predicted"/>